<dbReference type="Gene3D" id="1.20.1070.10">
    <property type="entry name" value="Rhodopsin 7-helix transmembrane proteins"/>
    <property type="match status" value="1"/>
</dbReference>
<keyword evidence="1" id="KW-1133">Transmembrane helix</keyword>
<proteinExistence type="predicted"/>
<gene>
    <name evidence="2" type="ORF">EDS130_LOCUS44084</name>
</gene>
<protein>
    <submittedName>
        <fullName evidence="2">Uncharacterized protein</fullName>
    </submittedName>
</protein>
<accession>A0A815V1Z0</accession>
<feature type="transmembrane region" description="Helical" evidence="1">
    <location>
        <begin position="57"/>
        <end position="74"/>
    </location>
</feature>
<keyword evidence="1" id="KW-0812">Transmembrane</keyword>
<organism evidence="2 3">
    <name type="scientific">Adineta ricciae</name>
    <name type="common">Rotifer</name>
    <dbReference type="NCBI Taxonomy" id="249248"/>
    <lineage>
        <taxon>Eukaryota</taxon>
        <taxon>Metazoa</taxon>
        <taxon>Spiralia</taxon>
        <taxon>Gnathifera</taxon>
        <taxon>Rotifera</taxon>
        <taxon>Eurotatoria</taxon>
        <taxon>Bdelloidea</taxon>
        <taxon>Adinetida</taxon>
        <taxon>Adinetidae</taxon>
        <taxon>Adineta</taxon>
    </lineage>
</organism>
<feature type="transmembrane region" description="Helical" evidence="1">
    <location>
        <begin position="108"/>
        <end position="133"/>
    </location>
</feature>
<dbReference type="EMBL" id="CAJNOJ010000801">
    <property type="protein sequence ID" value="CAF1524124.1"/>
    <property type="molecule type" value="Genomic_DNA"/>
</dbReference>
<reference evidence="2" key="1">
    <citation type="submission" date="2021-02" db="EMBL/GenBank/DDBJ databases">
        <authorList>
            <person name="Nowell W R."/>
        </authorList>
    </citation>
    <scope>NUCLEOTIDE SEQUENCE</scope>
</reference>
<dbReference type="AlphaFoldDB" id="A0A815V1Z0"/>
<dbReference type="Proteomes" id="UP000663852">
    <property type="component" value="Unassembled WGS sequence"/>
</dbReference>
<evidence type="ECO:0000256" key="1">
    <source>
        <dbReference type="SAM" id="Phobius"/>
    </source>
</evidence>
<evidence type="ECO:0000313" key="2">
    <source>
        <dbReference type="EMBL" id="CAF1524124.1"/>
    </source>
</evidence>
<sequence>MKTIDNELHLLVACKSIHMILKSLLTSTECITACVVIERAVNILDEPDSNKMESKKVAKRIMPIIIGLVLLSHVNDPYYRKSIEDFNGDDRRIWCLIRYPSLVDTYDYFINLMHLVGPLIITIMFTLMIVILLSRIRSRHYTVVCRIGRTFVRRLTIHCTCSNIQLDFYFFDVINNKAQAFRRDKTILNSSRSI</sequence>
<name>A0A815V1Z0_ADIRI</name>
<evidence type="ECO:0000313" key="3">
    <source>
        <dbReference type="Proteomes" id="UP000663852"/>
    </source>
</evidence>
<dbReference type="SUPFAM" id="SSF81321">
    <property type="entry name" value="Family A G protein-coupled receptor-like"/>
    <property type="match status" value="1"/>
</dbReference>
<comment type="caution">
    <text evidence="2">The sequence shown here is derived from an EMBL/GenBank/DDBJ whole genome shotgun (WGS) entry which is preliminary data.</text>
</comment>
<keyword evidence="1" id="KW-0472">Membrane</keyword>